<reference evidence="3" key="1">
    <citation type="journal article" date="2020" name="Mol. Plant Microbe Interact.">
        <title>Genome Sequence of the Biocontrol Agent Coniothyrium minitans strain Conio (IMI 134523).</title>
        <authorList>
            <person name="Patel D."/>
            <person name="Shittu T.A."/>
            <person name="Baroncelli R."/>
            <person name="Muthumeenakshi S."/>
            <person name="Osborne T.H."/>
            <person name="Janganan T.K."/>
            <person name="Sreenivasaprasad S."/>
        </authorList>
    </citation>
    <scope>NUCLEOTIDE SEQUENCE</scope>
    <source>
        <strain evidence="3">Conio</strain>
    </source>
</reference>
<dbReference type="InterPro" id="IPR012349">
    <property type="entry name" value="Split_barrel_FMN-bd"/>
</dbReference>
<evidence type="ECO:0000313" key="4">
    <source>
        <dbReference type="Proteomes" id="UP000756921"/>
    </source>
</evidence>
<protein>
    <submittedName>
        <fullName evidence="3">Pyridoxamine 5'-phosphate oxidase</fullName>
    </submittedName>
</protein>
<evidence type="ECO:0000259" key="2">
    <source>
        <dbReference type="Pfam" id="PF16242"/>
    </source>
</evidence>
<gene>
    <name evidence="3" type="ORF">PMIN01_10702</name>
</gene>
<dbReference type="InterPro" id="IPR052917">
    <property type="entry name" value="Stress-Dev_Protein"/>
</dbReference>
<feature type="compositionally biased region" description="Polar residues" evidence="1">
    <location>
        <begin position="1"/>
        <end position="15"/>
    </location>
</feature>
<feature type="region of interest" description="Disordered" evidence="1">
    <location>
        <begin position="1"/>
        <end position="30"/>
    </location>
</feature>
<dbReference type="Gene3D" id="2.30.110.10">
    <property type="entry name" value="Electron Transport, Fmn-binding Protein, Chain A"/>
    <property type="match status" value="1"/>
</dbReference>
<organism evidence="3 4">
    <name type="scientific">Paraphaeosphaeria minitans</name>
    <dbReference type="NCBI Taxonomy" id="565426"/>
    <lineage>
        <taxon>Eukaryota</taxon>
        <taxon>Fungi</taxon>
        <taxon>Dikarya</taxon>
        <taxon>Ascomycota</taxon>
        <taxon>Pezizomycotina</taxon>
        <taxon>Dothideomycetes</taxon>
        <taxon>Pleosporomycetidae</taxon>
        <taxon>Pleosporales</taxon>
        <taxon>Massarineae</taxon>
        <taxon>Didymosphaeriaceae</taxon>
        <taxon>Paraphaeosphaeria</taxon>
    </lineage>
</organism>
<dbReference type="SUPFAM" id="SSF50475">
    <property type="entry name" value="FMN-binding split barrel"/>
    <property type="match status" value="1"/>
</dbReference>
<evidence type="ECO:0000313" key="3">
    <source>
        <dbReference type="EMBL" id="KAF9731685.1"/>
    </source>
</evidence>
<feature type="domain" description="General stress protein FMN-binding split barrel" evidence="2">
    <location>
        <begin position="32"/>
        <end position="184"/>
    </location>
</feature>
<dbReference type="EMBL" id="WJXW01000012">
    <property type="protein sequence ID" value="KAF9731685.1"/>
    <property type="molecule type" value="Genomic_DNA"/>
</dbReference>
<dbReference type="AlphaFoldDB" id="A0A9P6GAY2"/>
<proteinExistence type="predicted"/>
<dbReference type="OrthoDB" id="434253at2759"/>
<sequence length="206" mass="22644">MPETLNQGEVNSHTDPSVAKQYDTDTPKEQPIKDLYSMIDGKKIGMLSTYRNGVGPIGRSMAIGKRIGPDILFLSNGHASKVSDLARNNECQVTFQDSKTQDWISLSGTAATVSNTDARIKDVWSPPIRAWFGDLGDGKHDGSADDPRMTLIEFRPKYVVYYLTQVGLLGYVKEVGVAAMTGKIADTGVLRELDEKDIEMARGMKE</sequence>
<keyword evidence="4" id="KW-1185">Reference proteome</keyword>
<accession>A0A9P6GAY2</accession>
<name>A0A9P6GAY2_9PLEO</name>
<comment type="caution">
    <text evidence="3">The sequence shown here is derived from an EMBL/GenBank/DDBJ whole genome shotgun (WGS) entry which is preliminary data.</text>
</comment>
<dbReference type="PANTHER" id="PTHR34818:SF1">
    <property type="entry name" value="PROTEIN BLI-3"/>
    <property type="match status" value="1"/>
</dbReference>
<dbReference type="Pfam" id="PF16242">
    <property type="entry name" value="Pyrid_ox_like"/>
    <property type="match status" value="1"/>
</dbReference>
<dbReference type="Proteomes" id="UP000756921">
    <property type="component" value="Unassembled WGS sequence"/>
</dbReference>
<dbReference type="PANTHER" id="PTHR34818">
    <property type="entry name" value="PROTEIN BLI-3"/>
    <property type="match status" value="1"/>
</dbReference>
<dbReference type="InterPro" id="IPR038725">
    <property type="entry name" value="YdaG_split_barrel_FMN-bd"/>
</dbReference>
<evidence type="ECO:0000256" key="1">
    <source>
        <dbReference type="SAM" id="MobiDB-lite"/>
    </source>
</evidence>